<reference evidence="1" key="1">
    <citation type="journal article" date="2022" name="Arch. Microbiol.">
        <title>Microbulbifer okhotskensis sp. nov., isolated from a deep bottom sediment of the Okhotsk Sea.</title>
        <authorList>
            <person name="Romanenko L."/>
            <person name="Kurilenko V."/>
            <person name="Otstavnykh N."/>
            <person name="Velansky P."/>
            <person name="Isaeva M."/>
            <person name="Mikhailov V."/>
        </authorList>
    </citation>
    <scope>NUCLEOTIDE SEQUENCE</scope>
    <source>
        <strain evidence="1">OS29</strain>
    </source>
</reference>
<dbReference type="RefSeq" id="WP_252468729.1">
    <property type="nucleotide sequence ID" value="NZ_JALBWM010000056.1"/>
</dbReference>
<accession>A0A9X2EP63</accession>
<dbReference type="SUPFAM" id="SSF101898">
    <property type="entry name" value="NHL repeat"/>
    <property type="match status" value="1"/>
</dbReference>
<dbReference type="EMBL" id="JALBWM010000056">
    <property type="protein sequence ID" value="MCO1335276.1"/>
    <property type="molecule type" value="Genomic_DNA"/>
</dbReference>
<dbReference type="AlphaFoldDB" id="A0A9X2EP63"/>
<gene>
    <name evidence="1" type="ORF">MO867_13140</name>
</gene>
<evidence type="ECO:0000313" key="2">
    <source>
        <dbReference type="Proteomes" id="UP001139028"/>
    </source>
</evidence>
<keyword evidence="2" id="KW-1185">Reference proteome</keyword>
<name>A0A9X2EP63_9GAMM</name>
<proteinExistence type="predicted"/>
<dbReference type="Gene3D" id="2.130.10.10">
    <property type="entry name" value="YVTN repeat-like/Quinoprotein amine dehydrogenase"/>
    <property type="match status" value="1"/>
</dbReference>
<protein>
    <submittedName>
        <fullName evidence="1">Uncharacterized protein</fullName>
    </submittedName>
</protein>
<dbReference type="Proteomes" id="UP001139028">
    <property type="component" value="Unassembled WGS sequence"/>
</dbReference>
<evidence type="ECO:0000313" key="1">
    <source>
        <dbReference type="EMBL" id="MCO1335276.1"/>
    </source>
</evidence>
<sequence length="206" mass="23588">MEMQFKDRGFLSTWYLNMVTFDREDNLWCVGTSNNIGKWNSRTFGLVDKKEYNQSWDSKMIAFDKSNAMWGVGTKGNLAKWNTTTGAWEEPHIEKPWPLKMIAFDNSGEMWCVGADSNVGKWNPIDNKWDDQGDLGGWKLDWIAFRPGDPRGDIYCVDTSGKLGLYDPKFPNDTFHIASNFECKSLYFHEIFGFCVGNKGNMGVSI</sequence>
<dbReference type="InterPro" id="IPR015943">
    <property type="entry name" value="WD40/YVTN_repeat-like_dom_sf"/>
</dbReference>
<comment type="caution">
    <text evidence="1">The sequence shown here is derived from an EMBL/GenBank/DDBJ whole genome shotgun (WGS) entry which is preliminary data.</text>
</comment>
<organism evidence="1 2">
    <name type="scientific">Microbulbifer okhotskensis</name>
    <dbReference type="NCBI Taxonomy" id="2926617"/>
    <lineage>
        <taxon>Bacteria</taxon>
        <taxon>Pseudomonadati</taxon>
        <taxon>Pseudomonadota</taxon>
        <taxon>Gammaproteobacteria</taxon>
        <taxon>Cellvibrionales</taxon>
        <taxon>Microbulbiferaceae</taxon>
        <taxon>Microbulbifer</taxon>
    </lineage>
</organism>